<protein>
    <recommendedName>
        <fullName evidence="2">Tyr recombinase domain-containing protein</fullName>
    </recommendedName>
</protein>
<dbReference type="GO" id="GO:0003677">
    <property type="term" value="F:DNA binding"/>
    <property type="evidence" value="ECO:0007669"/>
    <property type="project" value="InterPro"/>
</dbReference>
<dbReference type="Proteomes" id="UP000283627">
    <property type="component" value="Unassembled WGS sequence"/>
</dbReference>
<comment type="caution">
    <text evidence="3">The sequence shown here is derived from an EMBL/GenBank/DDBJ whole genome shotgun (WGS) entry which is preliminary data.</text>
</comment>
<dbReference type="InterPro" id="IPR013762">
    <property type="entry name" value="Integrase-like_cat_sf"/>
</dbReference>
<proteinExistence type="predicted"/>
<feature type="domain" description="Tyr recombinase" evidence="2">
    <location>
        <begin position="26"/>
        <end position="155"/>
    </location>
</feature>
<sequence length="337" mass="37665">MLSLESGAVIRSSEGIPFANGFTYKLTQLHEGNERDWPLPEMALEAIEQQEILRDILKQIGFYAEDSSDNSDLSNSLWLRYGHISEFSATGINDNLRTFVKSIGLSSDPGGQNLSSHRFRKTLARLVALALVGAPKILMDLFGHKSIEMTLYYILSDPVIAAEAKLVSEEMVIMRATTAIESIDKYGGKAAERIQHMVEQERFRLGTDLGAENIRELAEILTMNGQAWELVRPGVICTKLPGSVSPCAKKVGHPEASRCMSSCSNRLEEAFLRSDVEGAIAEAIHCYQAEKDADNELMQDFWAAQILTNLERFTDIQEKWKTDPTVLHILRCREQIS</sequence>
<dbReference type="InterPro" id="IPR011010">
    <property type="entry name" value="DNA_brk_join_enz"/>
</dbReference>
<evidence type="ECO:0000313" key="4">
    <source>
        <dbReference type="Proteomes" id="UP000283627"/>
    </source>
</evidence>
<dbReference type="SUPFAM" id="SSF56349">
    <property type="entry name" value="DNA breaking-rejoining enzymes"/>
    <property type="match status" value="1"/>
</dbReference>
<dbReference type="Pfam" id="PF00589">
    <property type="entry name" value="Phage_integrase"/>
    <property type="match status" value="1"/>
</dbReference>
<evidence type="ECO:0000313" key="3">
    <source>
        <dbReference type="EMBL" id="RON55996.1"/>
    </source>
</evidence>
<keyword evidence="1" id="KW-0233">DNA recombination</keyword>
<dbReference type="GO" id="GO:0006310">
    <property type="term" value="P:DNA recombination"/>
    <property type="evidence" value="ECO:0007669"/>
    <property type="project" value="UniProtKB-KW"/>
</dbReference>
<dbReference type="GO" id="GO:0015074">
    <property type="term" value="P:DNA integration"/>
    <property type="evidence" value="ECO:0007669"/>
    <property type="project" value="InterPro"/>
</dbReference>
<dbReference type="InterPro" id="IPR002104">
    <property type="entry name" value="Integrase_catalytic"/>
</dbReference>
<reference evidence="3 4" key="1">
    <citation type="submission" date="2016-10" db="EMBL/GenBank/DDBJ databases">
        <title>Comparative genome analysis of multiple Pseudomonas spp. focuses on biocontrol and plant growth promoting traits.</title>
        <authorList>
            <person name="Tao X.-Y."/>
            <person name="Taylor C.G."/>
        </authorList>
    </citation>
    <scope>NUCLEOTIDE SEQUENCE [LARGE SCALE GENOMIC DNA]</scope>
    <source>
        <strain evidence="3 4">39A2</strain>
    </source>
</reference>
<gene>
    <name evidence="3" type="ORF">BK665_08545</name>
</gene>
<evidence type="ECO:0000259" key="2">
    <source>
        <dbReference type="Pfam" id="PF00589"/>
    </source>
</evidence>
<organism evidence="3 4">
    <name type="scientific">Pseudomonas frederiksbergensis</name>
    <dbReference type="NCBI Taxonomy" id="104087"/>
    <lineage>
        <taxon>Bacteria</taxon>
        <taxon>Pseudomonadati</taxon>
        <taxon>Pseudomonadota</taxon>
        <taxon>Gammaproteobacteria</taxon>
        <taxon>Pseudomonadales</taxon>
        <taxon>Pseudomonadaceae</taxon>
        <taxon>Pseudomonas</taxon>
    </lineage>
</organism>
<evidence type="ECO:0000256" key="1">
    <source>
        <dbReference type="ARBA" id="ARBA00023172"/>
    </source>
</evidence>
<name>A0A423KNN7_9PSED</name>
<dbReference type="EMBL" id="MOBP01000005">
    <property type="protein sequence ID" value="RON55996.1"/>
    <property type="molecule type" value="Genomic_DNA"/>
</dbReference>
<accession>A0A423KNN7</accession>
<dbReference type="AlphaFoldDB" id="A0A423KNN7"/>
<dbReference type="Gene3D" id="1.10.443.10">
    <property type="entry name" value="Intergrase catalytic core"/>
    <property type="match status" value="1"/>
</dbReference>